<dbReference type="GO" id="GO:0032880">
    <property type="term" value="P:regulation of protein localization"/>
    <property type="evidence" value="ECO:0007669"/>
    <property type="project" value="TreeGrafter"/>
</dbReference>
<evidence type="ECO:0000256" key="6">
    <source>
        <dbReference type="ARBA" id="ARBA00022794"/>
    </source>
</evidence>
<dbReference type="AlphaFoldDB" id="A0A8C6PR62"/>
<evidence type="ECO:0000256" key="1">
    <source>
        <dbReference type="ARBA" id="ARBA00004272"/>
    </source>
</evidence>
<dbReference type="Ensembl" id="ENSNFUT00015049287.1">
    <property type="protein sequence ID" value="ENSNFUP00015047228.1"/>
    <property type="gene ID" value="ENSNFUG00015022323.1"/>
</dbReference>
<feature type="transmembrane region" description="Helical" evidence="13">
    <location>
        <begin position="23"/>
        <end position="43"/>
    </location>
</feature>
<dbReference type="Pfam" id="PF10149">
    <property type="entry name" value="TM231"/>
    <property type="match status" value="1"/>
</dbReference>
<evidence type="ECO:0000256" key="10">
    <source>
        <dbReference type="ARBA" id="ARBA00023180"/>
    </source>
</evidence>
<evidence type="ECO:0000256" key="2">
    <source>
        <dbReference type="ARBA" id="ARBA00009082"/>
    </source>
</evidence>
<dbReference type="GO" id="GO:0060271">
    <property type="term" value="P:cilium assembly"/>
    <property type="evidence" value="ECO:0007669"/>
    <property type="project" value="TreeGrafter"/>
</dbReference>
<name>A0A8C6PR62_NOTFU</name>
<keyword evidence="4" id="KW-1003">Cell membrane</keyword>
<comment type="similarity">
    <text evidence="2">Belongs to the TMEM231 family.</text>
</comment>
<feature type="transmembrane region" description="Helical" evidence="13">
    <location>
        <begin position="267"/>
        <end position="284"/>
    </location>
</feature>
<evidence type="ECO:0000256" key="8">
    <source>
        <dbReference type="ARBA" id="ARBA00023069"/>
    </source>
</evidence>
<comment type="function">
    <text evidence="12">Transmembrane component of the tectonic-like complex, a complex localized at the transition zone of primary cilia and acting as a barrier that prevents diffusion of transmembrane proteins between the cilia and plasma membranes. Required for ciliogenesis and sonic hedgehog/SHH signaling.</text>
</comment>
<keyword evidence="5 13" id="KW-0812">Transmembrane</keyword>
<evidence type="ECO:0000256" key="3">
    <source>
        <dbReference type="ARBA" id="ARBA00015087"/>
    </source>
</evidence>
<evidence type="ECO:0000256" key="5">
    <source>
        <dbReference type="ARBA" id="ARBA00022692"/>
    </source>
</evidence>
<reference evidence="14" key="3">
    <citation type="submission" date="2025-09" db="UniProtKB">
        <authorList>
            <consortium name="Ensembl"/>
        </authorList>
    </citation>
    <scope>IDENTIFICATION</scope>
</reference>
<keyword evidence="6" id="KW-0970">Cilium biogenesis/degradation</keyword>
<evidence type="ECO:0000256" key="4">
    <source>
        <dbReference type="ARBA" id="ARBA00022475"/>
    </source>
</evidence>
<evidence type="ECO:0000256" key="12">
    <source>
        <dbReference type="ARBA" id="ARBA00024803"/>
    </source>
</evidence>
<dbReference type="Proteomes" id="UP000694548">
    <property type="component" value="Chromosome sgr13"/>
</dbReference>
<dbReference type="PANTHER" id="PTHR14605">
    <property type="entry name" value="CHST5 PROTEIN"/>
    <property type="match status" value="1"/>
</dbReference>
<keyword evidence="7 13" id="KW-1133">Transmembrane helix</keyword>
<dbReference type="GO" id="GO:0060170">
    <property type="term" value="C:ciliary membrane"/>
    <property type="evidence" value="ECO:0007669"/>
    <property type="project" value="UniProtKB-SubCell"/>
</dbReference>
<evidence type="ECO:0000256" key="7">
    <source>
        <dbReference type="ARBA" id="ARBA00022989"/>
    </source>
</evidence>
<dbReference type="GO" id="GO:0035869">
    <property type="term" value="C:ciliary transition zone"/>
    <property type="evidence" value="ECO:0007669"/>
    <property type="project" value="TreeGrafter"/>
</dbReference>
<reference evidence="14" key="2">
    <citation type="submission" date="2025-08" db="UniProtKB">
        <authorList>
            <consortium name="Ensembl"/>
        </authorList>
    </citation>
    <scope>IDENTIFICATION</scope>
</reference>
<protein>
    <recommendedName>
        <fullName evidence="3">Transmembrane protein 231</fullName>
    </recommendedName>
</protein>
<accession>A0A8C6PR62</accession>
<keyword evidence="9 13" id="KW-0472">Membrane</keyword>
<dbReference type="GeneTree" id="ENSGT00390000015366"/>
<evidence type="ECO:0000256" key="11">
    <source>
        <dbReference type="ARBA" id="ARBA00023273"/>
    </source>
</evidence>
<reference evidence="14" key="1">
    <citation type="submission" date="2014-08" db="EMBL/GenBank/DDBJ databases">
        <authorList>
            <person name="Senf B."/>
            <person name="Petzold A."/>
            <person name="Downie B.R."/>
            <person name="Koch P."/>
            <person name="Platzer M."/>
        </authorList>
    </citation>
    <scope>NUCLEOTIDE SEQUENCE [LARGE SCALE GENOMIC DNA]</scope>
    <source>
        <strain evidence="14">GRZ</strain>
    </source>
</reference>
<proteinExistence type="inferred from homology"/>
<keyword evidence="8" id="KW-0969">Cilium</keyword>
<dbReference type="PANTHER" id="PTHR14605:SF1">
    <property type="entry name" value="TRANSMEMBRANE PROTEIN 231"/>
    <property type="match status" value="1"/>
</dbReference>
<comment type="subcellular location">
    <subcellularLocation>
        <location evidence="1">Cell projection</location>
        <location evidence="1">Cilium membrane</location>
        <topology evidence="1">Multi-pass membrane protein</topology>
    </subcellularLocation>
</comment>
<evidence type="ECO:0000256" key="13">
    <source>
        <dbReference type="SAM" id="Phobius"/>
    </source>
</evidence>
<gene>
    <name evidence="14" type="primary">TMEM231</name>
    <name evidence="14" type="synonym">tmem231</name>
</gene>
<dbReference type="InterPro" id="IPR019306">
    <property type="entry name" value="TMEM231"/>
</dbReference>
<keyword evidence="10" id="KW-0325">Glycoprotein</keyword>
<evidence type="ECO:0000313" key="14">
    <source>
        <dbReference type="Ensembl" id="ENSNFUP00015047228.1"/>
    </source>
</evidence>
<keyword evidence="15" id="KW-1185">Reference proteome</keyword>
<keyword evidence="11" id="KW-0966">Cell projection</keyword>
<sequence length="310" mass="35581">MAFYEVYSHPAVVRYKTSVCTTATLFLVVVLCLTYIPPLLVAYRSQGFWIKRSIYEEQPVVRFQYETLLLAATSAQGHYVAWSTFPFLNNMLGTNLRIPTISVREEDLNQDGKLDRLNLQLQLPLKPDEQVYSIQLLLTFSYQLFRMSTVVMQSLAYVQHSSPVPGVKLFISGDLRLQQRTPLPHRGLYNIYNVSVIDGTSPFASSYDLSNIIRSYQERNVTTVLSCPMPVWTIGHAAGSPFELNAEIRYPLELIRYPFISKRSPKGFAWIQYVSVLLIFLWVFKRIQRFVFQNQVVTTVPIPVGKPHLS</sequence>
<evidence type="ECO:0000256" key="9">
    <source>
        <dbReference type="ARBA" id="ARBA00023136"/>
    </source>
</evidence>
<evidence type="ECO:0000313" key="15">
    <source>
        <dbReference type="Proteomes" id="UP000694548"/>
    </source>
</evidence>
<organism evidence="14 15">
    <name type="scientific">Nothobranchius furzeri</name>
    <name type="common">Turquoise killifish</name>
    <dbReference type="NCBI Taxonomy" id="105023"/>
    <lineage>
        <taxon>Eukaryota</taxon>
        <taxon>Metazoa</taxon>
        <taxon>Chordata</taxon>
        <taxon>Craniata</taxon>
        <taxon>Vertebrata</taxon>
        <taxon>Euteleostomi</taxon>
        <taxon>Actinopterygii</taxon>
        <taxon>Neopterygii</taxon>
        <taxon>Teleostei</taxon>
        <taxon>Neoteleostei</taxon>
        <taxon>Acanthomorphata</taxon>
        <taxon>Ovalentaria</taxon>
        <taxon>Atherinomorphae</taxon>
        <taxon>Cyprinodontiformes</taxon>
        <taxon>Nothobranchiidae</taxon>
        <taxon>Nothobranchius</taxon>
    </lineage>
</organism>